<dbReference type="SUPFAM" id="SSF46785">
    <property type="entry name" value="Winged helix' DNA-binding domain"/>
    <property type="match status" value="1"/>
</dbReference>
<evidence type="ECO:0000256" key="2">
    <source>
        <dbReference type="ARBA" id="ARBA00023125"/>
    </source>
</evidence>
<keyword evidence="1" id="KW-0805">Transcription regulation</keyword>
<dbReference type="PROSITE" id="PS50995">
    <property type="entry name" value="HTH_MARR_2"/>
    <property type="match status" value="1"/>
</dbReference>
<name>A0ABU0DE99_9HYPH</name>
<dbReference type="Proteomes" id="UP001238467">
    <property type="component" value="Unassembled WGS sequence"/>
</dbReference>
<evidence type="ECO:0000313" key="6">
    <source>
        <dbReference type="Proteomes" id="UP001238467"/>
    </source>
</evidence>
<dbReference type="SMART" id="SM00347">
    <property type="entry name" value="HTH_MARR"/>
    <property type="match status" value="1"/>
</dbReference>
<evidence type="ECO:0000259" key="4">
    <source>
        <dbReference type="PROSITE" id="PS50995"/>
    </source>
</evidence>
<dbReference type="Pfam" id="PF01047">
    <property type="entry name" value="MarR"/>
    <property type="match status" value="1"/>
</dbReference>
<proteinExistence type="predicted"/>
<dbReference type="PANTHER" id="PTHR42756:SF1">
    <property type="entry name" value="TRANSCRIPTIONAL REPRESSOR OF EMRAB OPERON"/>
    <property type="match status" value="1"/>
</dbReference>
<accession>A0ABU0DE99</accession>
<sequence>MSEADEKQAEIGIGWHLRRAHMAFSRAFRHELAKVDVSFGQFVHLQKLWENDGPTQAELSRAVGIETASSTTILDELERLSFVRRVRNPKDRRKINVYLTEAGLALKPVLLERARVVNLCARKNLKPKDVEALFAVLDDITDALLAEYPQSSGRADARERLDA</sequence>
<dbReference type="InterPro" id="IPR036388">
    <property type="entry name" value="WH-like_DNA-bd_sf"/>
</dbReference>
<dbReference type="Gene3D" id="1.10.10.10">
    <property type="entry name" value="Winged helix-like DNA-binding domain superfamily/Winged helix DNA-binding domain"/>
    <property type="match status" value="1"/>
</dbReference>
<dbReference type="GO" id="GO:0003677">
    <property type="term" value="F:DNA binding"/>
    <property type="evidence" value="ECO:0007669"/>
    <property type="project" value="UniProtKB-KW"/>
</dbReference>
<evidence type="ECO:0000256" key="3">
    <source>
        <dbReference type="ARBA" id="ARBA00023163"/>
    </source>
</evidence>
<dbReference type="PANTHER" id="PTHR42756">
    <property type="entry name" value="TRANSCRIPTIONAL REGULATOR, MARR"/>
    <property type="match status" value="1"/>
</dbReference>
<protein>
    <submittedName>
        <fullName evidence="5">DNA-binding MarR family transcriptional regulator</fullName>
    </submittedName>
</protein>
<keyword evidence="2 5" id="KW-0238">DNA-binding</keyword>
<dbReference type="RefSeq" id="WP_307058395.1">
    <property type="nucleotide sequence ID" value="NZ_JAUSUH010000002.1"/>
</dbReference>
<gene>
    <name evidence="5" type="ORF">J2S76_001160</name>
</gene>
<reference evidence="5 6" key="1">
    <citation type="submission" date="2023-07" db="EMBL/GenBank/DDBJ databases">
        <title>Genomic Encyclopedia of Type Strains, Phase IV (KMG-IV): sequencing the most valuable type-strain genomes for metagenomic binning, comparative biology and taxonomic classification.</title>
        <authorList>
            <person name="Goeker M."/>
        </authorList>
    </citation>
    <scope>NUCLEOTIDE SEQUENCE [LARGE SCALE GENOMIC DNA]</scope>
    <source>
        <strain evidence="5 6">DSM 1277</strain>
    </source>
</reference>
<dbReference type="PRINTS" id="PR00598">
    <property type="entry name" value="HTHMARR"/>
</dbReference>
<dbReference type="InterPro" id="IPR036390">
    <property type="entry name" value="WH_DNA-bd_sf"/>
</dbReference>
<feature type="domain" description="HTH marR-type" evidence="4">
    <location>
        <begin position="10"/>
        <end position="142"/>
    </location>
</feature>
<evidence type="ECO:0000313" key="5">
    <source>
        <dbReference type="EMBL" id="MDQ0346743.1"/>
    </source>
</evidence>
<organism evidence="5 6">
    <name type="scientific">Ancylobacter vacuolatus</name>
    <dbReference type="NCBI Taxonomy" id="223389"/>
    <lineage>
        <taxon>Bacteria</taxon>
        <taxon>Pseudomonadati</taxon>
        <taxon>Pseudomonadota</taxon>
        <taxon>Alphaproteobacteria</taxon>
        <taxon>Hyphomicrobiales</taxon>
        <taxon>Xanthobacteraceae</taxon>
        <taxon>Ancylobacter</taxon>
    </lineage>
</organism>
<comment type="caution">
    <text evidence="5">The sequence shown here is derived from an EMBL/GenBank/DDBJ whole genome shotgun (WGS) entry which is preliminary data.</text>
</comment>
<evidence type="ECO:0000256" key="1">
    <source>
        <dbReference type="ARBA" id="ARBA00023015"/>
    </source>
</evidence>
<keyword evidence="3" id="KW-0804">Transcription</keyword>
<keyword evidence="6" id="KW-1185">Reference proteome</keyword>
<dbReference type="InterPro" id="IPR000835">
    <property type="entry name" value="HTH_MarR-typ"/>
</dbReference>
<dbReference type="EMBL" id="JAUSUH010000002">
    <property type="protein sequence ID" value="MDQ0346743.1"/>
    <property type="molecule type" value="Genomic_DNA"/>
</dbReference>